<dbReference type="Proteomes" id="UP001152592">
    <property type="component" value="Unassembled WGS sequence"/>
</dbReference>
<name>A0A9W4JZ20_9EURO</name>
<accession>A0A9W4JZ20</accession>
<reference evidence="1" key="1">
    <citation type="submission" date="2021-07" db="EMBL/GenBank/DDBJ databases">
        <authorList>
            <person name="Branca A.L. A."/>
        </authorList>
    </citation>
    <scope>NUCLEOTIDE SEQUENCE</scope>
</reference>
<protein>
    <submittedName>
        <fullName evidence="1">Uncharacterized protein</fullName>
    </submittedName>
</protein>
<organism evidence="1 2">
    <name type="scientific">Penicillium salamii</name>
    <dbReference type="NCBI Taxonomy" id="1612424"/>
    <lineage>
        <taxon>Eukaryota</taxon>
        <taxon>Fungi</taxon>
        <taxon>Dikarya</taxon>
        <taxon>Ascomycota</taxon>
        <taxon>Pezizomycotina</taxon>
        <taxon>Eurotiomycetes</taxon>
        <taxon>Eurotiomycetidae</taxon>
        <taxon>Eurotiales</taxon>
        <taxon>Aspergillaceae</taxon>
        <taxon>Penicillium</taxon>
    </lineage>
</organism>
<dbReference type="EMBL" id="CAJVPD010000294">
    <property type="protein sequence ID" value="CAG8427723.1"/>
    <property type="molecule type" value="Genomic_DNA"/>
</dbReference>
<gene>
    <name evidence="1" type="ORF">PSALAMII_LOCUS10488</name>
</gene>
<evidence type="ECO:0000313" key="1">
    <source>
        <dbReference type="EMBL" id="CAG8427723.1"/>
    </source>
</evidence>
<proteinExistence type="predicted"/>
<dbReference type="OrthoDB" id="430293at2759"/>
<dbReference type="AlphaFoldDB" id="A0A9W4JZ20"/>
<comment type="caution">
    <text evidence="1">The sequence shown here is derived from an EMBL/GenBank/DDBJ whole genome shotgun (WGS) entry which is preliminary data.</text>
</comment>
<evidence type="ECO:0000313" key="2">
    <source>
        <dbReference type="Proteomes" id="UP001152592"/>
    </source>
</evidence>
<sequence length="65" mass="7542">MATRPYMDARLDYRAALTFIRNAASVKLRLATLMETMKLYQEDSGVQTREMIPAVMIRLDKDQEC</sequence>